<dbReference type="EMBL" id="FMWP01000088">
    <property type="protein sequence ID" value="SCZ96537.1"/>
    <property type="molecule type" value="Genomic_DNA"/>
</dbReference>
<dbReference type="Proteomes" id="UP000249723">
    <property type="component" value="Unassembled WGS sequence"/>
</dbReference>
<dbReference type="InterPro" id="IPR019328">
    <property type="entry name" value="PIGH-H_dom"/>
</dbReference>
<keyword evidence="6" id="KW-1185">Reference proteome</keyword>
<evidence type="ECO:0000256" key="3">
    <source>
        <dbReference type="SAM" id="MobiDB-lite"/>
    </source>
</evidence>
<feature type="domain" description="Phosphatidylinositol N-acetylglucosaminyltransferase subunit H conserved" evidence="4">
    <location>
        <begin position="72"/>
        <end position="141"/>
    </location>
</feature>
<dbReference type="GO" id="GO:0000506">
    <property type="term" value="C:glycosylphosphatidylinositol-N-acetylglucosaminyltransferase (GPI-GnT) complex"/>
    <property type="evidence" value="ECO:0007669"/>
    <property type="project" value="InterPro"/>
</dbReference>
<feature type="compositionally biased region" description="Basic and acidic residues" evidence="3">
    <location>
        <begin position="217"/>
        <end position="228"/>
    </location>
</feature>
<reference evidence="6" key="1">
    <citation type="submission" date="2016-10" db="EMBL/GenBank/DDBJ databases">
        <authorList>
            <person name="Jeantristanb JTB J.-T."/>
            <person name="Ricardo R."/>
        </authorList>
    </citation>
    <scope>NUCLEOTIDE SEQUENCE [LARGE SCALE GENOMIC DNA]</scope>
</reference>
<protein>
    <submittedName>
        <fullName evidence="5">BZ3500_MvSof-1268-A1-R1_Chr8-2g10276 protein</fullName>
    </submittedName>
</protein>
<proteinExistence type="inferred from homology"/>
<gene>
    <name evidence="5" type="ORF">BZ3500_MVSOF-1268-A1-R1_CHR8-2G10276</name>
</gene>
<evidence type="ECO:0000259" key="4">
    <source>
        <dbReference type="Pfam" id="PF10181"/>
    </source>
</evidence>
<dbReference type="OrthoDB" id="2536565at2759"/>
<feature type="region of interest" description="Disordered" evidence="3">
    <location>
        <begin position="209"/>
        <end position="228"/>
    </location>
</feature>
<name>A0A2X0N9S8_9BASI</name>
<sequence>MGRTTRLEIVDHSLIQKSYIVHSDATGSPWADALAWSGVAWLLLRSGYYTWMGLLLAGVWVKLKSGTVTSESLLAVRSLGLQLTTLRGLILRFPFSSSTFTLLRSSSNVLLPLGDIQDITLNEVIYGWGIRYVLVVIQKPKVDTDDGKLIIAYEVRSEHPRKRLGVGRLFGAELFANLFFPEQELMPRLPQLERVWRGVRSVLFDELDREDSDTDTDLERENKPPIDS</sequence>
<dbReference type="Pfam" id="PF10181">
    <property type="entry name" value="PIG-H"/>
    <property type="match status" value="1"/>
</dbReference>
<accession>A0A2X0N9S8</accession>
<evidence type="ECO:0000256" key="2">
    <source>
        <dbReference type="ARBA" id="ARBA00009610"/>
    </source>
</evidence>
<dbReference type="GO" id="GO:0006506">
    <property type="term" value="P:GPI anchor biosynthetic process"/>
    <property type="evidence" value="ECO:0007669"/>
    <property type="project" value="InterPro"/>
</dbReference>
<comment type="similarity">
    <text evidence="2">Belongs to the PIGH family.</text>
</comment>
<dbReference type="STRING" id="289078.A0A2X0N9S8"/>
<organism evidence="5 6">
    <name type="scientific">Microbotryum saponariae</name>
    <dbReference type="NCBI Taxonomy" id="289078"/>
    <lineage>
        <taxon>Eukaryota</taxon>
        <taxon>Fungi</taxon>
        <taxon>Dikarya</taxon>
        <taxon>Basidiomycota</taxon>
        <taxon>Pucciniomycotina</taxon>
        <taxon>Microbotryomycetes</taxon>
        <taxon>Microbotryales</taxon>
        <taxon>Microbotryaceae</taxon>
        <taxon>Microbotryum</taxon>
    </lineage>
</organism>
<comment type="pathway">
    <text evidence="1">Glycolipid biosynthesis; glycosylphosphatidylinositol-anchor biosynthesis.</text>
</comment>
<evidence type="ECO:0000256" key="1">
    <source>
        <dbReference type="ARBA" id="ARBA00004687"/>
    </source>
</evidence>
<evidence type="ECO:0000313" key="5">
    <source>
        <dbReference type="EMBL" id="SCZ96537.1"/>
    </source>
</evidence>
<dbReference type="AlphaFoldDB" id="A0A2X0N9S8"/>
<dbReference type="PANTHER" id="PTHR15231:SF1">
    <property type="entry name" value="PHOSPHATIDYLINOSITOL N-ACETYLGLUCOSAMINYLTRANSFERASE SUBUNIT H"/>
    <property type="match status" value="1"/>
</dbReference>
<evidence type="ECO:0000313" key="6">
    <source>
        <dbReference type="Proteomes" id="UP000249723"/>
    </source>
</evidence>
<dbReference type="InterPro" id="IPR044215">
    <property type="entry name" value="PIG-H"/>
</dbReference>
<dbReference type="PANTHER" id="PTHR15231">
    <property type="entry name" value="PHOSPHATIDYLINOSITOL N-ACETYLGLUCOSAMINYLTRANSFERASE SUBUNIT H"/>
    <property type="match status" value="1"/>
</dbReference>